<dbReference type="InterPro" id="IPR000219">
    <property type="entry name" value="DH_dom"/>
</dbReference>
<dbReference type="Pfam" id="PF21242">
    <property type="entry name" value="ECT2_PH"/>
    <property type="match status" value="1"/>
</dbReference>
<feature type="compositionally biased region" description="Polar residues" evidence="1">
    <location>
        <begin position="484"/>
        <end position="504"/>
    </location>
</feature>
<feature type="compositionally biased region" description="Basic residues" evidence="1">
    <location>
        <begin position="509"/>
        <end position="520"/>
    </location>
</feature>
<feature type="compositionally biased region" description="Polar residues" evidence="1">
    <location>
        <begin position="1344"/>
        <end position="1355"/>
    </location>
</feature>
<feature type="compositionally biased region" description="Polar residues" evidence="1">
    <location>
        <begin position="647"/>
        <end position="669"/>
    </location>
</feature>
<dbReference type="Pfam" id="PF12738">
    <property type="entry name" value="PTCB-BRCT"/>
    <property type="match status" value="1"/>
</dbReference>
<dbReference type="SUPFAM" id="SSF48065">
    <property type="entry name" value="DBL homology domain (DH-domain)"/>
    <property type="match status" value="1"/>
</dbReference>
<dbReference type="SUPFAM" id="SSF52113">
    <property type="entry name" value="BRCT domain"/>
    <property type="match status" value="2"/>
</dbReference>
<feature type="region of interest" description="Disordered" evidence="1">
    <location>
        <begin position="1603"/>
        <end position="1626"/>
    </location>
</feature>
<feature type="compositionally biased region" description="Polar residues" evidence="1">
    <location>
        <begin position="1465"/>
        <end position="1476"/>
    </location>
</feature>
<feature type="region of interest" description="Disordered" evidence="1">
    <location>
        <begin position="1327"/>
        <end position="1355"/>
    </location>
</feature>
<dbReference type="GO" id="GO:2000431">
    <property type="term" value="P:regulation of cytokinesis, actomyosin contractile ring assembly"/>
    <property type="evidence" value="ECO:0007669"/>
    <property type="project" value="InterPro"/>
</dbReference>
<evidence type="ECO:0000256" key="1">
    <source>
        <dbReference type="SAM" id="MobiDB-lite"/>
    </source>
</evidence>
<feature type="compositionally biased region" description="Low complexity" evidence="1">
    <location>
        <begin position="376"/>
        <end position="397"/>
    </location>
</feature>
<dbReference type="GO" id="GO:0005634">
    <property type="term" value="C:nucleus"/>
    <property type="evidence" value="ECO:0007669"/>
    <property type="project" value="InterPro"/>
</dbReference>
<evidence type="ECO:0000313" key="4">
    <source>
        <dbReference type="EMBL" id="TGZ73614.1"/>
    </source>
</evidence>
<proteinExistence type="predicted"/>
<evidence type="ECO:0000259" key="2">
    <source>
        <dbReference type="PROSITE" id="PS50010"/>
    </source>
</evidence>
<dbReference type="GO" id="GO:0000281">
    <property type="term" value="P:mitotic cytokinesis"/>
    <property type="evidence" value="ECO:0007669"/>
    <property type="project" value="TreeGrafter"/>
</dbReference>
<evidence type="ECO:0008006" key="6">
    <source>
        <dbReference type="Google" id="ProtNLM"/>
    </source>
</evidence>
<dbReference type="GO" id="GO:0005096">
    <property type="term" value="F:GTPase activator activity"/>
    <property type="evidence" value="ECO:0007669"/>
    <property type="project" value="InterPro"/>
</dbReference>
<dbReference type="EMBL" id="SJOL01002503">
    <property type="protein sequence ID" value="TGZ73614.1"/>
    <property type="molecule type" value="Genomic_DNA"/>
</dbReference>
<feature type="domain" description="BRCT" evidence="3">
    <location>
        <begin position="113"/>
        <end position="183"/>
    </location>
</feature>
<feature type="region of interest" description="Disordered" evidence="1">
    <location>
        <begin position="1785"/>
        <end position="1810"/>
    </location>
</feature>
<feature type="domain" description="BRCT" evidence="3">
    <location>
        <begin position="207"/>
        <end position="345"/>
    </location>
</feature>
<feature type="region of interest" description="Disordered" evidence="1">
    <location>
        <begin position="1465"/>
        <end position="1486"/>
    </location>
</feature>
<dbReference type="SMART" id="SM00292">
    <property type="entry name" value="BRCT"/>
    <property type="match status" value="1"/>
</dbReference>
<feature type="compositionally biased region" description="Low complexity" evidence="1">
    <location>
        <begin position="697"/>
        <end position="713"/>
    </location>
</feature>
<feature type="compositionally biased region" description="Polar residues" evidence="1">
    <location>
        <begin position="409"/>
        <end position="420"/>
    </location>
</feature>
<dbReference type="PANTHER" id="PTHR16777">
    <property type="entry name" value="PROTEIN ECT2"/>
    <property type="match status" value="1"/>
</dbReference>
<dbReference type="InterPro" id="IPR001357">
    <property type="entry name" value="BRCT_dom"/>
</dbReference>
<dbReference type="InterPro" id="IPR049395">
    <property type="entry name" value="ECT2_PH"/>
</dbReference>
<dbReference type="GO" id="GO:0005085">
    <property type="term" value="F:guanyl-nucleotide exchange factor activity"/>
    <property type="evidence" value="ECO:0007669"/>
    <property type="project" value="InterPro"/>
</dbReference>
<organism evidence="4 5">
    <name type="scientific">Opisthorchis felineus</name>
    <dbReference type="NCBI Taxonomy" id="147828"/>
    <lineage>
        <taxon>Eukaryota</taxon>
        <taxon>Metazoa</taxon>
        <taxon>Spiralia</taxon>
        <taxon>Lophotrochozoa</taxon>
        <taxon>Platyhelminthes</taxon>
        <taxon>Trematoda</taxon>
        <taxon>Digenea</taxon>
        <taxon>Opisthorchiida</taxon>
        <taxon>Opisthorchiata</taxon>
        <taxon>Opisthorchiidae</taxon>
        <taxon>Opisthorchis</taxon>
    </lineage>
</organism>
<feature type="region of interest" description="Disordered" evidence="1">
    <location>
        <begin position="1533"/>
        <end position="1558"/>
    </location>
</feature>
<dbReference type="InterPro" id="IPR035899">
    <property type="entry name" value="DBL_dom_sf"/>
</dbReference>
<dbReference type="Proteomes" id="UP000308267">
    <property type="component" value="Unassembled WGS sequence"/>
</dbReference>
<feature type="region of interest" description="Disordered" evidence="1">
    <location>
        <begin position="465"/>
        <end position="533"/>
    </location>
</feature>
<dbReference type="Gene3D" id="3.40.50.10190">
    <property type="entry name" value="BRCT domain"/>
    <property type="match status" value="2"/>
</dbReference>
<dbReference type="InterPro" id="IPR026817">
    <property type="entry name" value="Ect2"/>
</dbReference>
<name>A0A4V3SGT6_OPIFE</name>
<dbReference type="OrthoDB" id="9997817at2759"/>
<gene>
    <name evidence="4" type="ORF">CRM22_001409</name>
</gene>
<dbReference type="Pfam" id="PF00621">
    <property type="entry name" value="RhoGEF"/>
    <property type="match status" value="1"/>
</dbReference>
<reference evidence="4 5" key="1">
    <citation type="journal article" date="2019" name="BMC Genomics">
        <title>New insights from Opisthorchis felineus genome: update on genomics of the epidemiologically important liver flukes.</title>
        <authorList>
            <person name="Ershov N.I."/>
            <person name="Mordvinov V.A."/>
            <person name="Prokhortchouk E.B."/>
            <person name="Pakharukova M.Y."/>
            <person name="Gunbin K.V."/>
            <person name="Ustyantsev K."/>
            <person name="Genaev M.A."/>
            <person name="Blinov A.G."/>
            <person name="Mazur A."/>
            <person name="Boulygina E."/>
            <person name="Tsygankova S."/>
            <person name="Khrameeva E."/>
            <person name="Chekanov N."/>
            <person name="Fan G."/>
            <person name="Xiao A."/>
            <person name="Zhang H."/>
            <person name="Xu X."/>
            <person name="Yang H."/>
            <person name="Solovyev V."/>
            <person name="Lee S.M."/>
            <person name="Liu X."/>
            <person name="Afonnikov D.A."/>
            <person name="Skryabin K.G."/>
        </authorList>
    </citation>
    <scope>NUCLEOTIDE SEQUENCE [LARGE SCALE GENOMIC DNA]</scope>
    <source>
        <strain evidence="4">AK-0245</strain>
        <tissue evidence="4">Whole organism</tissue>
    </source>
</reference>
<evidence type="ECO:0000259" key="3">
    <source>
        <dbReference type="PROSITE" id="PS50172"/>
    </source>
</evidence>
<protein>
    <recommendedName>
        <fullName evidence="6">Protein ECT2</fullName>
    </recommendedName>
</protein>
<dbReference type="PROSITE" id="PS50172">
    <property type="entry name" value="BRCT"/>
    <property type="match status" value="2"/>
</dbReference>
<evidence type="ECO:0000313" key="5">
    <source>
        <dbReference type="Proteomes" id="UP000308267"/>
    </source>
</evidence>
<dbReference type="GO" id="GO:0005938">
    <property type="term" value="C:cell cortex"/>
    <property type="evidence" value="ECO:0007669"/>
    <property type="project" value="TreeGrafter"/>
</dbReference>
<dbReference type="STRING" id="147828.A0A4V3SGT6"/>
<keyword evidence="5" id="KW-1185">Reference proteome</keyword>
<dbReference type="PROSITE" id="PS50010">
    <property type="entry name" value="DH_2"/>
    <property type="match status" value="1"/>
</dbReference>
<dbReference type="Gene3D" id="1.20.900.10">
    <property type="entry name" value="Dbl homology (DH) domain"/>
    <property type="match status" value="1"/>
</dbReference>
<feature type="domain" description="DH" evidence="2">
    <location>
        <begin position="726"/>
        <end position="915"/>
    </location>
</feature>
<dbReference type="PANTHER" id="PTHR16777:SF2">
    <property type="entry name" value="PROTEIN ECT2"/>
    <property type="match status" value="1"/>
</dbReference>
<comment type="caution">
    <text evidence="4">The sequence shown here is derived from an EMBL/GenBank/DDBJ whole genome shotgun (WGS) entry which is preliminary data.</text>
</comment>
<feature type="region of interest" description="Disordered" evidence="1">
    <location>
        <begin position="1829"/>
        <end position="1859"/>
    </location>
</feature>
<feature type="compositionally biased region" description="Polar residues" evidence="1">
    <location>
        <begin position="1281"/>
        <end position="1294"/>
    </location>
</feature>
<dbReference type="SMART" id="SM00325">
    <property type="entry name" value="RhoGEF"/>
    <property type="match status" value="1"/>
</dbReference>
<sequence>MTTERSRLTVVGNDAFANDDFSKLIAKLSGRFAIAYLPDIAACLARTHREKEHEPTVSDCDWFLFSDFTDCAELHCLVSLLPRARIMGYPAFVKCMLSQEKWMKPRPVFNFSMMGAVVCITGYRDRETVNRLATMVNWMGGSVQRSLNVSTTTHLVAYRCAGEKVRAAALAPRRITTVKASWIDNAWARRTEQPTFNATDPEFVDAHRAKVFSETCLAFVGFVPGSEELMEMCRLVVEHDGLITEDLNDQRLTHVVVTDNWPGYGNILERLNDLIVSAGPTKSPVSASRQHSSAIQFAGSPSLTEEDQYRISLLASSYRVPVVRLEWFWLSLQLTCLCHLENFFYVAGPPRPSSVYRPQLPPLARPGSITPEAGNLSPPESRSSPLSSPLPMLTPLPDIEERMEEGEETSFSGPTGSRSLSESDTRAHDEKENALPSEIHSLDSPHTVLGSSPLARRVLSKELFKSSPNRSPLSHHHIADKISFITSPRNRNSPRGFTSPSADASQHSSGRRSSHPRRSKASLGAISGSSSHDDLLTQLADPMTFPSNRERRLCQLVVVGHGKDTKPVSSNGDARLPMSEPGLFYSPASFNSGLLLNATNASECNTNGSVLVPEPQSQDFISSVGSLRNILNTEDMVAAEPNCEMTMPTQLKSPLSQPTGESAHTSTPASGKRKSSTRLSLLHSTARKSRTPAPEMSATSSSNSSTPAGDSSAGQSGTPLRVRLEKRQHRVFEFFVTERNYVEVLRYLYRVAYPQVVNEDQSGGAILPRQEADYIFGKLGPIYELHERLQPKLNQLETNWSLAESCLGDVLRVELLDEMDKAYGNYMQFYSPPHIHRLGEQFPRFLAFLRQVERRKESGRQSLTALLVRPVQRLPSIALLLDGISKFTPGSHPDNAGITQFAKGLNELLLKINERLRKNEERLSLLSLYHEISGAPPEMLSSSRSLISRLDVFELGTSASGNTTCEPVTLFLLTDSLEVARPRKRHTGEPLAHAIRAALAVVHGEGNEVCTDSTNRNLTLTPGVCPSANASLQSESNPAGATVSAGSDHTVTVTRTGSGASGASIVNFGLVEGKQRCHYKHLQLLKLQEIKRVVSFDTASPDRAAFGLVVRSSSEMDDRVYAYCLAASFAATTAVATGRCPEPVESAVAAAASASLTGTLVRTESLGCTTPASSSSHVATLQACVSEAKRKFLNQLCHHIIQVSCLANSPEELLVDVQPEELLGFDLEQVFNATAAAMKSKKFGRQLTRNISIKTPRRPLAPGKQQRPTGGSALHTPGGLPQQNHNTDDATSLQHYPISSPRRSVLGSLLGQRGATFTGEHTSLVTGSSHFAEASTPLRDKRQCSTIRPPSTPTAEQVTVTMLNMMRIARSTVQHSRKEMTHTGSISLFDDDDDEECTGDYPDDDCASVASGNLGGTFWPIYTKHTGGPTRAEAALSSASSLRSHTIDLSSVASAMDSVSSLRTVCTTSQPPSHRNSLSRRGPLGRPSALLSDYDFRGQRKSVCQTVLAGLKNFRRSIAGAGSALLHGNSTSSFTSSLARHGHRGPSRTGASSSLASPGILNRSASVDASICNTMLASPSTLASTGDLCLSGLSLNRPAPLAETELEREIDPSTTTASPFPPVRGLLTSSAATSANQYQSPRLEEPRLFLRSATSTAVNPHGQLMMTPSGSFRNIPSVALHNQSNTQLPLFSRKAPELDTVTLDEVCMDELDTSPCKRLGGSMVSLASWNSVSTLDCPQSSSNRFHTFNRLRANDGSSAVCETVSHIGVTTREDLRRSFRIPTAVRHLGSSHGGASRREGQKKQKKHKMSSIGNLFQRPSVIAKPIEARVGSTSTSNQCPTTKLNPSRRESLLRGIFSR</sequence>
<feature type="region of interest" description="Disordered" evidence="1">
    <location>
        <begin position="1247"/>
        <end position="1298"/>
    </location>
</feature>
<feature type="compositionally biased region" description="Basic and acidic residues" evidence="1">
    <location>
        <begin position="421"/>
        <end position="433"/>
    </location>
</feature>
<dbReference type="InterPro" id="IPR036420">
    <property type="entry name" value="BRCT_dom_sf"/>
</dbReference>
<feature type="region of interest" description="Disordered" evidence="1">
    <location>
        <begin position="641"/>
        <end position="718"/>
    </location>
</feature>
<accession>A0A4V3SGT6</accession>
<feature type="compositionally biased region" description="Polar residues" evidence="1">
    <location>
        <begin position="1831"/>
        <end position="1845"/>
    </location>
</feature>
<dbReference type="GO" id="GO:0007399">
    <property type="term" value="P:nervous system development"/>
    <property type="evidence" value="ECO:0007669"/>
    <property type="project" value="TreeGrafter"/>
</dbReference>
<feature type="region of interest" description="Disordered" evidence="1">
    <location>
        <begin position="357"/>
        <end position="449"/>
    </location>
</feature>